<dbReference type="SMART" id="SM00342">
    <property type="entry name" value="HTH_ARAC"/>
    <property type="match status" value="1"/>
</dbReference>
<dbReference type="InterPro" id="IPR018062">
    <property type="entry name" value="HTH_AraC-typ_CS"/>
</dbReference>
<feature type="domain" description="HTH araC/xylS-type" evidence="4">
    <location>
        <begin position="194"/>
        <end position="292"/>
    </location>
</feature>
<dbReference type="OrthoDB" id="9806208at2"/>
<keyword evidence="1" id="KW-0805">Transcription regulation</keyword>
<keyword evidence="3" id="KW-0804">Transcription</keyword>
<dbReference type="Proteomes" id="UP000193391">
    <property type="component" value="Unassembled WGS sequence"/>
</dbReference>
<name>A0A1Y2KX17_9PROT</name>
<keyword evidence="6" id="KW-1185">Reference proteome</keyword>
<evidence type="ECO:0000256" key="1">
    <source>
        <dbReference type="ARBA" id="ARBA00023015"/>
    </source>
</evidence>
<dbReference type="PROSITE" id="PS00041">
    <property type="entry name" value="HTH_ARAC_FAMILY_1"/>
    <property type="match status" value="1"/>
</dbReference>
<evidence type="ECO:0000256" key="3">
    <source>
        <dbReference type="ARBA" id="ARBA00023163"/>
    </source>
</evidence>
<dbReference type="InterPro" id="IPR009057">
    <property type="entry name" value="Homeodomain-like_sf"/>
</dbReference>
<dbReference type="PANTHER" id="PTHR46796">
    <property type="entry name" value="HTH-TYPE TRANSCRIPTIONAL ACTIVATOR RHAS-RELATED"/>
    <property type="match status" value="1"/>
</dbReference>
<dbReference type="STRING" id="1293891.TMES_16995"/>
<evidence type="ECO:0000256" key="2">
    <source>
        <dbReference type="ARBA" id="ARBA00023125"/>
    </source>
</evidence>
<gene>
    <name evidence="5" type="ORF">TMES_16995</name>
</gene>
<proteinExistence type="predicted"/>
<evidence type="ECO:0000259" key="4">
    <source>
        <dbReference type="PROSITE" id="PS01124"/>
    </source>
</evidence>
<comment type="caution">
    <text evidence="5">The sequence shown here is derived from an EMBL/GenBank/DDBJ whole genome shotgun (WGS) entry which is preliminary data.</text>
</comment>
<evidence type="ECO:0000313" key="6">
    <source>
        <dbReference type="Proteomes" id="UP000193391"/>
    </source>
</evidence>
<sequence>MTFHPRMTSRIEGISIMEDLRYRRWKTGITDLWHVSCDKNATGTYVSQAPRLVAVLECIGEGQFHIPAASDHPRNRQQEAGCLYYIPAGMELSSQISGPCQLRHLDFHLDMAQVETCFSCDLNRSAVETPRIKFCDLRIKSLVKLIADDFNHQSPENDLYGESLVSALTAALFAPQCQNEPERKRGKLAPHQLRKSIDFIEQNCDRIIRLDELAGMAGLSQSYFCSAFRESTGMPPHKWQMKARIAQAKQMLKDRDVSLASVATNVGFADQAHLTRVFRQIVGHTPGAWRKEQTL</sequence>
<dbReference type="SUPFAM" id="SSF46689">
    <property type="entry name" value="Homeodomain-like"/>
    <property type="match status" value="2"/>
</dbReference>
<accession>A0A1Y2KX17</accession>
<dbReference type="PROSITE" id="PS01124">
    <property type="entry name" value="HTH_ARAC_FAMILY_2"/>
    <property type="match status" value="1"/>
</dbReference>
<dbReference type="RefSeq" id="WP_085584764.1">
    <property type="nucleotide sequence ID" value="NZ_JFKA01000009.1"/>
</dbReference>
<dbReference type="AlphaFoldDB" id="A0A1Y2KX17"/>
<dbReference type="InterPro" id="IPR018060">
    <property type="entry name" value="HTH_AraC"/>
</dbReference>
<dbReference type="Pfam" id="PF12833">
    <property type="entry name" value="HTH_18"/>
    <property type="match status" value="1"/>
</dbReference>
<dbReference type="Gene3D" id="1.10.10.60">
    <property type="entry name" value="Homeodomain-like"/>
    <property type="match status" value="2"/>
</dbReference>
<reference evidence="5 6" key="1">
    <citation type="submission" date="2014-03" db="EMBL/GenBank/DDBJ databases">
        <title>The draft genome sequence of Thalassospira mesophila JCM 18969.</title>
        <authorList>
            <person name="Lai Q."/>
            <person name="Shao Z."/>
        </authorList>
    </citation>
    <scope>NUCLEOTIDE SEQUENCE [LARGE SCALE GENOMIC DNA]</scope>
    <source>
        <strain evidence="5 6">JCM 18969</strain>
    </source>
</reference>
<dbReference type="GO" id="GO:0003700">
    <property type="term" value="F:DNA-binding transcription factor activity"/>
    <property type="evidence" value="ECO:0007669"/>
    <property type="project" value="InterPro"/>
</dbReference>
<organism evidence="5 6">
    <name type="scientific">Thalassospira mesophila</name>
    <dbReference type="NCBI Taxonomy" id="1293891"/>
    <lineage>
        <taxon>Bacteria</taxon>
        <taxon>Pseudomonadati</taxon>
        <taxon>Pseudomonadota</taxon>
        <taxon>Alphaproteobacteria</taxon>
        <taxon>Rhodospirillales</taxon>
        <taxon>Thalassospiraceae</taxon>
        <taxon>Thalassospira</taxon>
    </lineage>
</organism>
<dbReference type="InterPro" id="IPR050204">
    <property type="entry name" value="AraC_XylS_family_regulators"/>
</dbReference>
<keyword evidence="2" id="KW-0238">DNA-binding</keyword>
<dbReference type="EMBL" id="JFKA01000009">
    <property type="protein sequence ID" value="OSQ36765.1"/>
    <property type="molecule type" value="Genomic_DNA"/>
</dbReference>
<evidence type="ECO:0000313" key="5">
    <source>
        <dbReference type="EMBL" id="OSQ36765.1"/>
    </source>
</evidence>
<dbReference type="PANTHER" id="PTHR46796:SF14">
    <property type="entry name" value="TRANSCRIPTIONAL REGULATORY PROTEIN"/>
    <property type="match status" value="1"/>
</dbReference>
<protein>
    <submittedName>
        <fullName evidence="5">Transcriptional regulator</fullName>
    </submittedName>
</protein>
<dbReference type="GO" id="GO:0043565">
    <property type="term" value="F:sequence-specific DNA binding"/>
    <property type="evidence" value="ECO:0007669"/>
    <property type="project" value="InterPro"/>
</dbReference>